<name>A0A1H7JXA2_AQUAM</name>
<protein>
    <recommendedName>
        <fullName evidence="3">Nuclear transport factor 2 family protein</fullName>
    </recommendedName>
</protein>
<sequence length="170" mass="19981">MKNYLFILLFVSGSIFSQNVNKLKKEALRDAKAVSEASLKKDVNTILEYTHPKIFKEYGEEQLKNGIDQVFKTMTAQKIKIVSSKIDEVTEIKKEKKEYRCLVKNTIKMDFNGRNVTLKSSLFGFYNKKKEKWYFIESNKLLDDDETKKIFKNFKTEIEIPQDEHIAADY</sequence>
<evidence type="ECO:0000313" key="2">
    <source>
        <dbReference type="Proteomes" id="UP000198521"/>
    </source>
</evidence>
<gene>
    <name evidence="1" type="ORF">SAMN04487910_1129</name>
</gene>
<keyword evidence="2" id="KW-1185">Reference proteome</keyword>
<evidence type="ECO:0008006" key="3">
    <source>
        <dbReference type="Google" id="ProtNLM"/>
    </source>
</evidence>
<accession>A0A1H7JXA2</accession>
<dbReference type="OrthoDB" id="670350at2"/>
<dbReference type="RefSeq" id="WP_139195595.1">
    <property type="nucleotide sequence ID" value="NZ_FOAB01000002.1"/>
</dbReference>
<evidence type="ECO:0000313" key="1">
    <source>
        <dbReference type="EMBL" id="SEK79112.1"/>
    </source>
</evidence>
<reference evidence="1 2" key="1">
    <citation type="submission" date="2016-10" db="EMBL/GenBank/DDBJ databases">
        <authorList>
            <person name="de Groot N.N."/>
        </authorList>
    </citation>
    <scope>NUCLEOTIDE SEQUENCE [LARGE SCALE GENOMIC DNA]</scope>
    <source>
        <strain evidence="1 2">DSM 25232</strain>
    </source>
</reference>
<dbReference type="AlphaFoldDB" id="A0A1H7JXA2"/>
<proteinExistence type="predicted"/>
<organism evidence="1 2">
    <name type="scientific">Aquimarina amphilecti</name>
    <dbReference type="NCBI Taxonomy" id="1038014"/>
    <lineage>
        <taxon>Bacteria</taxon>
        <taxon>Pseudomonadati</taxon>
        <taxon>Bacteroidota</taxon>
        <taxon>Flavobacteriia</taxon>
        <taxon>Flavobacteriales</taxon>
        <taxon>Flavobacteriaceae</taxon>
        <taxon>Aquimarina</taxon>
    </lineage>
</organism>
<dbReference type="EMBL" id="FOAB01000002">
    <property type="protein sequence ID" value="SEK79112.1"/>
    <property type="molecule type" value="Genomic_DNA"/>
</dbReference>
<dbReference type="Proteomes" id="UP000198521">
    <property type="component" value="Unassembled WGS sequence"/>
</dbReference>